<feature type="compositionally biased region" description="Basic and acidic residues" evidence="1">
    <location>
        <begin position="429"/>
        <end position="438"/>
    </location>
</feature>
<feature type="compositionally biased region" description="Low complexity" evidence="1">
    <location>
        <begin position="186"/>
        <end position="195"/>
    </location>
</feature>
<feature type="compositionally biased region" description="Basic and acidic residues" evidence="1">
    <location>
        <begin position="163"/>
        <end position="177"/>
    </location>
</feature>
<accession>A0AA86S0W5</accession>
<feature type="region of interest" description="Disordered" evidence="1">
    <location>
        <begin position="301"/>
        <end position="321"/>
    </location>
</feature>
<dbReference type="Proteomes" id="UP001189624">
    <property type="component" value="Chromosome 2"/>
</dbReference>
<feature type="compositionally biased region" description="Polar residues" evidence="1">
    <location>
        <begin position="301"/>
        <end position="314"/>
    </location>
</feature>
<feature type="compositionally biased region" description="Polar residues" evidence="1">
    <location>
        <begin position="371"/>
        <end position="387"/>
    </location>
</feature>
<feature type="compositionally biased region" description="Basic and acidic residues" evidence="1">
    <location>
        <begin position="69"/>
        <end position="97"/>
    </location>
</feature>
<evidence type="ECO:0000256" key="2">
    <source>
        <dbReference type="SAM" id="Phobius"/>
    </source>
</evidence>
<dbReference type="PANTHER" id="PTHR33700:SF4">
    <property type="entry name" value="MYB-LIKE PROTEIN X"/>
    <property type="match status" value="1"/>
</dbReference>
<feature type="region of interest" description="Disordered" evidence="1">
    <location>
        <begin position="352"/>
        <end position="387"/>
    </location>
</feature>
<evidence type="ECO:0000313" key="3">
    <source>
        <dbReference type="EMBL" id="CAJ1924989.1"/>
    </source>
</evidence>
<organism evidence="3 4">
    <name type="scientific">Sphenostylis stenocarpa</name>
    <dbReference type="NCBI Taxonomy" id="92480"/>
    <lineage>
        <taxon>Eukaryota</taxon>
        <taxon>Viridiplantae</taxon>
        <taxon>Streptophyta</taxon>
        <taxon>Embryophyta</taxon>
        <taxon>Tracheophyta</taxon>
        <taxon>Spermatophyta</taxon>
        <taxon>Magnoliopsida</taxon>
        <taxon>eudicotyledons</taxon>
        <taxon>Gunneridae</taxon>
        <taxon>Pentapetalae</taxon>
        <taxon>rosids</taxon>
        <taxon>fabids</taxon>
        <taxon>Fabales</taxon>
        <taxon>Fabaceae</taxon>
        <taxon>Papilionoideae</taxon>
        <taxon>50 kb inversion clade</taxon>
        <taxon>NPAAA clade</taxon>
        <taxon>indigoferoid/millettioid clade</taxon>
        <taxon>Phaseoleae</taxon>
        <taxon>Sphenostylis</taxon>
    </lineage>
</organism>
<feature type="compositionally biased region" description="Acidic residues" evidence="1">
    <location>
        <begin position="98"/>
        <end position="161"/>
    </location>
</feature>
<dbReference type="EMBL" id="OY731399">
    <property type="protein sequence ID" value="CAJ1924989.1"/>
    <property type="molecule type" value="Genomic_DNA"/>
</dbReference>
<keyword evidence="2" id="KW-1133">Transmembrane helix</keyword>
<feature type="transmembrane region" description="Helical" evidence="2">
    <location>
        <begin position="20"/>
        <end position="37"/>
    </location>
</feature>
<feature type="region of interest" description="Disordered" evidence="1">
    <location>
        <begin position="414"/>
        <end position="438"/>
    </location>
</feature>
<feature type="region of interest" description="Disordered" evidence="1">
    <location>
        <begin position="69"/>
        <end position="225"/>
    </location>
</feature>
<proteinExistence type="predicted"/>
<feature type="compositionally biased region" description="Basic residues" evidence="1">
    <location>
        <begin position="209"/>
        <end position="219"/>
    </location>
</feature>
<dbReference type="PANTHER" id="PTHR33700">
    <property type="entry name" value="MYB-LIKE PROTEIN X"/>
    <property type="match status" value="1"/>
</dbReference>
<sequence>MIRRSPSRNYRSRGVTVKQALQIILFLGVCFWLIYQVKHSHDKKKEFVENDAKVSVGTQTLKLGRKDLHLGKDEVVQNERREKEENNVEDEDKHEHDEHEEEGNEHESEEQEGEDEQEEDERGGENDEIDENVLDQSEADTDHDEELVDNEKDQEEDDPVENDGSHEAREEQYKGDDASSAVTHDTGTTSTETESNLINSDAKSEMKNRKLGNRPKSHRNQNSSNLEFRDAELAGGTSYDASLLNAVNSSHLDNVTLTSLDNHSEAGTNLEIVIPGGSNNSTGISINTSFELNETVILSESNQSQNGTMNTTVSGDVKNVPPEGLVQGGNRVSEENHPSSNSTVPVEIEKGDAAAGESSDLEGGELEKTTKSMTSNEIQNSNTEMSETKNTQNIFYVKENTDATKIGFKVDTQTDETSYSSSSIGTSDPVEHHDTDPSDFHILKSVTEVQTDLDTLADIRNEGKIGGATATD</sequence>
<keyword evidence="2" id="KW-0812">Transmembrane</keyword>
<keyword evidence="2" id="KW-0472">Membrane</keyword>
<reference evidence="3" key="1">
    <citation type="submission" date="2023-10" db="EMBL/GenBank/DDBJ databases">
        <authorList>
            <person name="Domelevo Entfellner J.-B."/>
        </authorList>
    </citation>
    <scope>NUCLEOTIDE SEQUENCE</scope>
</reference>
<gene>
    <name evidence="3" type="ORF">AYBTSS11_LOCUS3876</name>
</gene>
<dbReference type="AlphaFoldDB" id="A0AA86S0W5"/>
<name>A0AA86S0W5_9FABA</name>
<dbReference type="Gramene" id="rna-AYBTSS11_LOCUS3876">
    <property type="protein sequence ID" value="CAJ1924989.1"/>
    <property type="gene ID" value="gene-AYBTSS11_LOCUS3876"/>
</dbReference>
<keyword evidence="4" id="KW-1185">Reference proteome</keyword>
<feature type="compositionally biased region" description="Low complexity" evidence="1">
    <location>
        <begin position="415"/>
        <end position="428"/>
    </location>
</feature>
<evidence type="ECO:0000313" key="4">
    <source>
        <dbReference type="Proteomes" id="UP001189624"/>
    </source>
</evidence>
<feature type="region of interest" description="Disordered" evidence="1">
    <location>
        <begin position="326"/>
        <end position="345"/>
    </location>
</feature>
<evidence type="ECO:0000256" key="1">
    <source>
        <dbReference type="SAM" id="MobiDB-lite"/>
    </source>
</evidence>
<protein>
    <submittedName>
        <fullName evidence="3">Uncharacterized protein</fullName>
    </submittedName>
</protein>